<feature type="compositionally biased region" description="Polar residues" evidence="2">
    <location>
        <begin position="171"/>
        <end position="183"/>
    </location>
</feature>
<evidence type="ECO:0000313" key="5">
    <source>
        <dbReference type="Proteomes" id="UP000541610"/>
    </source>
</evidence>
<feature type="domain" description="CCHC-type" evidence="3">
    <location>
        <begin position="510"/>
        <end position="523"/>
    </location>
</feature>
<dbReference type="AlphaFoldDB" id="A0A7J6ND07"/>
<dbReference type="SMART" id="SM00343">
    <property type="entry name" value="ZnF_C2HC"/>
    <property type="match status" value="3"/>
</dbReference>
<dbReference type="InterPro" id="IPR036875">
    <property type="entry name" value="Znf_CCHC_sf"/>
</dbReference>
<dbReference type="GO" id="GO:0003676">
    <property type="term" value="F:nucleic acid binding"/>
    <property type="evidence" value="ECO:0007669"/>
    <property type="project" value="InterPro"/>
</dbReference>
<keyword evidence="1" id="KW-0863">Zinc-finger</keyword>
<proteinExistence type="predicted"/>
<feature type="compositionally biased region" description="Polar residues" evidence="2">
    <location>
        <begin position="210"/>
        <end position="220"/>
    </location>
</feature>
<evidence type="ECO:0000259" key="3">
    <source>
        <dbReference type="PROSITE" id="PS50158"/>
    </source>
</evidence>
<feature type="compositionally biased region" description="Polar residues" evidence="2">
    <location>
        <begin position="245"/>
        <end position="256"/>
    </location>
</feature>
<dbReference type="InterPro" id="IPR001878">
    <property type="entry name" value="Znf_CCHC"/>
</dbReference>
<reference evidence="4 5" key="1">
    <citation type="submission" date="2020-04" db="EMBL/GenBank/DDBJ databases">
        <title>Perkinsus olseni comparative genomics.</title>
        <authorList>
            <person name="Bogema D.R."/>
        </authorList>
    </citation>
    <scope>NUCLEOTIDE SEQUENCE [LARGE SCALE GENOMIC DNA]</scope>
    <source>
        <strain evidence="4">00978-12</strain>
    </source>
</reference>
<dbReference type="Gene3D" id="4.10.60.10">
    <property type="entry name" value="Zinc finger, CCHC-type"/>
    <property type="match status" value="1"/>
</dbReference>
<sequence length="687" mass="74604">MSSSSSYDQGQGMPQSSENLPETLPRRSSRLDPQHAPIGGSTRLPSDQRLCTPVISRPRPQVTATLPENEQAATVQDLLLDSGLNQEQAPRMVMGDTYDSPIQQDNERAHGSTSTNSINTDLVRMLVEQVVLQLQHGQGLVAQPALALPQVSPTMSAAVTAEPGRQHYSDSSRTGPTNSQVSPSRPYIQEPGAGDCATPDLMNSGPPVTLQRTRPPQCQETVLPGRGSSKDTTDTRPEDLHYHSHGTTPGQHKLQPNYTNLVDKSEVSESLSKALSRTSKRQIVEPYAGRTDPRNVETFLQGLVMDVEYAMGDGYTKTAIILNSLDPVTRNTVMAKYQIEYGNIDNGDFKNLPSILFQLLRDAYSTPGERWDGRLQWESLQLGDYGSFDEYIQQFELLRATTGVLRGYAVSADEAYSRLWAGLSKELREWATDYVAMPTHSPTEEDLRGYINRLRSHCRHGQRAQATQPLAATTITSDNSAQRVASQLAPELAPSRNLPPQPSRPRTVGCFRCHQTGHVAARCDAHQPVNGQARCKQCGDSRHLSAACQKLKAQLQCARCHRQGHLASICFAPAPGQVIAQPAKALSQTTTTTAVHDVQTTHTAVPEDPTFSDSKTAAATTATLCAISSQDAAMQVEQPTGIVLQPLVSSASTVPSTQGSTDEQSVVEKLKKAVDRVLSCCVSALSP</sequence>
<dbReference type="EMBL" id="JABANP010000498">
    <property type="protein sequence ID" value="KAF4681644.1"/>
    <property type="molecule type" value="Genomic_DNA"/>
</dbReference>
<evidence type="ECO:0000256" key="1">
    <source>
        <dbReference type="PROSITE-ProRule" id="PRU00047"/>
    </source>
</evidence>
<dbReference type="OrthoDB" id="427960at2759"/>
<organism evidence="4 5">
    <name type="scientific">Perkinsus olseni</name>
    <name type="common">Perkinsus atlanticus</name>
    <dbReference type="NCBI Taxonomy" id="32597"/>
    <lineage>
        <taxon>Eukaryota</taxon>
        <taxon>Sar</taxon>
        <taxon>Alveolata</taxon>
        <taxon>Perkinsozoa</taxon>
        <taxon>Perkinsea</taxon>
        <taxon>Perkinsida</taxon>
        <taxon>Perkinsidae</taxon>
        <taxon>Perkinsus</taxon>
    </lineage>
</organism>
<feature type="region of interest" description="Disordered" evidence="2">
    <location>
        <begin position="477"/>
        <end position="504"/>
    </location>
</feature>
<feature type="region of interest" description="Disordered" evidence="2">
    <location>
        <begin position="161"/>
        <end position="256"/>
    </location>
</feature>
<name>A0A7J6ND07_PEROL</name>
<keyword evidence="1" id="KW-0862">Zinc</keyword>
<protein>
    <recommendedName>
        <fullName evidence="3">CCHC-type domain-containing protein</fullName>
    </recommendedName>
</protein>
<accession>A0A7J6ND07</accession>
<dbReference type="SUPFAM" id="SSF57756">
    <property type="entry name" value="Retrovirus zinc finger-like domains"/>
    <property type="match status" value="1"/>
</dbReference>
<evidence type="ECO:0000313" key="4">
    <source>
        <dbReference type="EMBL" id="KAF4681644.1"/>
    </source>
</evidence>
<dbReference type="GO" id="GO:0008270">
    <property type="term" value="F:zinc ion binding"/>
    <property type="evidence" value="ECO:0007669"/>
    <property type="project" value="UniProtKB-KW"/>
</dbReference>
<keyword evidence="1" id="KW-0479">Metal-binding</keyword>
<comment type="caution">
    <text evidence="4">The sequence shown here is derived from an EMBL/GenBank/DDBJ whole genome shotgun (WGS) entry which is preliminary data.</text>
</comment>
<feature type="compositionally biased region" description="Basic and acidic residues" evidence="2">
    <location>
        <begin position="228"/>
        <end position="242"/>
    </location>
</feature>
<dbReference type="PROSITE" id="PS50158">
    <property type="entry name" value="ZF_CCHC"/>
    <property type="match status" value="1"/>
</dbReference>
<dbReference type="Proteomes" id="UP000541610">
    <property type="component" value="Unassembled WGS sequence"/>
</dbReference>
<evidence type="ECO:0000256" key="2">
    <source>
        <dbReference type="SAM" id="MobiDB-lite"/>
    </source>
</evidence>
<feature type="region of interest" description="Disordered" evidence="2">
    <location>
        <begin position="1"/>
        <end position="50"/>
    </location>
</feature>
<feature type="compositionally biased region" description="Polar residues" evidence="2">
    <location>
        <begin position="1"/>
        <end position="20"/>
    </location>
</feature>
<gene>
    <name evidence="4" type="ORF">FOZ60_011729</name>
</gene>